<reference evidence="4" key="1">
    <citation type="submission" date="2016-10" db="EMBL/GenBank/DDBJ databases">
        <authorList>
            <person name="Varghese N."/>
            <person name="Submissions S."/>
        </authorList>
    </citation>
    <scope>NUCLEOTIDE SEQUENCE [LARGE SCALE GENOMIC DNA]</scope>
    <source>
        <strain evidence="4">KCTC 32246</strain>
    </source>
</reference>
<keyword evidence="4" id="KW-1185">Reference proteome</keyword>
<feature type="domain" description="FAD dependent oxidoreductase" evidence="2">
    <location>
        <begin position="30"/>
        <end position="381"/>
    </location>
</feature>
<dbReference type="EMBL" id="LT629797">
    <property type="protein sequence ID" value="SDU87071.1"/>
    <property type="molecule type" value="Genomic_DNA"/>
</dbReference>
<dbReference type="SUPFAM" id="SSF51905">
    <property type="entry name" value="FAD/NAD(P)-binding domain"/>
    <property type="match status" value="1"/>
</dbReference>
<protein>
    <submittedName>
        <fullName evidence="3">L-pipecolate dehydrogenase</fullName>
    </submittedName>
</protein>
<dbReference type="Gene3D" id="3.30.9.10">
    <property type="entry name" value="D-Amino Acid Oxidase, subunit A, domain 2"/>
    <property type="match status" value="1"/>
</dbReference>
<dbReference type="InterPro" id="IPR006076">
    <property type="entry name" value="FAD-dep_OxRdtase"/>
</dbReference>
<proteinExistence type="predicted"/>
<evidence type="ECO:0000256" key="1">
    <source>
        <dbReference type="ARBA" id="ARBA00023002"/>
    </source>
</evidence>
<dbReference type="InterPro" id="IPR036188">
    <property type="entry name" value="FAD/NAD-bd_sf"/>
</dbReference>
<gene>
    <name evidence="3" type="ORF">SAMN05216363_2617</name>
</gene>
<name>A0A1H2M2H1_9PSED</name>
<organism evidence="3 4">
    <name type="scientific">Pseudomonas sihuiensis</name>
    <dbReference type="NCBI Taxonomy" id="1274359"/>
    <lineage>
        <taxon>Bacteria</taxon>
        <taxon>Pseudomonadati</taxon>
        <taxon>Pseudomonadota</taxon>
        <taxon>Gammaproteobacteria</taxon>
        <taxon>Pseudomonadales</taxon>
        <taxon>Pseudomonadaceae</taxon>
        <taxon>Pseudomonas</taxon>
    </lineage>
</organism>
<dbReference type="Gene3D" id="3.50.50.60">
    <property type="entry name" value="FAD/NAD(P)-binding domain"/>
    <property type="match status" value="1"/>
</dbReference>
<evidence type="ECO:0000313" key="4">
    <source>
        <dbReference type="Proteomes" id="UP000198675"/>
    </source>
</evidence>
<dbReference type="PANTHER" id="PTHR13847">
    <property type="entry name" value="SARCOSINE DEHYDROGENASE-RELATED"/>
    <property type="match status" value="1"/>
</dbReference>
<dbReference type="GO" id="GO:0005737">
    <property type="term" value="C:cytoplasm"/>
    <property type="evidence" value="ECO:0007669"/>
    <property type="project" value="TreeGrafter"/>
</dbReference>
<dbReference type="RefSeq" id="WP_092377154.1">
    <property type="nucleotide sequence ID" value="NZ_LT629797.1"/>
</dbReference>
<dbReference type="Proteomes" id="UP000198675">
    <property type="component" value="Chromosome I"/>
</dbReference>
<evidence type="ECO:0000313" key="3">
    <source>
        <dbReference type="EMBL" id="SDU87071.1"/>
    </source>
</evidence>
<dbReference type="GO" id="GO:0016491">
    <property type="term" value="F:oxidoreductase activity"/>
    <property type="evidence" value="ECO:0007669"/>
    <property type="project" value="UniProtKB-KW"/>
</dbReference>
<dbReference type="Pfam" id="PF01266">
    <property type="entry name" value="DAO"/>
    <property type="match status" value="1"/>
</dbReference>
<sequence length="428" mass="46825">MTVFHQQCLWEKATPVRIDVVALKGVVKADVCVIGGGITGLSAALRLLEQGKTVCLLEAHEVGHGGSGRNVGLVNAGTWIKPDDVVAVLGQKQGERLNSALGQAPAEVFAQIRRYGIDCQARNQGSLHMAHNDAGLDDLRAREAQWQRRGADVELLTGAVCIDHCGTDKVTGALLDRRAGVINPMAYTVGLAQALQRLGGALYQHSPVSQLQRQGGDWLVRTENGEVRASQVVISTGAYTEGEWTEQRRSFFRGYYYQVASVPLSGAAADDILRHGQGSWDTRTVLSSIRRDAEGRLLLGSLGKASNKPDWFIRRWADRIQQHYFPALGRVEWQMHWTGCIDFTPDHLMRVFQPAAGLVAVAGYNGRGNTTGTIIGRALADFLLTDNSESLPLPFEPFQKVSMPALRSYFYETGFSLYHAGQCLKVVL</sequence>
<dbReference type="PANTHER" id="PTHR13847:SF275">
    <property type="entry name" value="GAMMA-GLUTAMYLPUTRESCINE OXIDOREDUCTASE"/>
    <property type="match status" value="1"/>
</dbReference>
<accession>A0A1H2M2H1</accession>
<keyword evidence="1" id="KW-0560">Oxidoreductase</keyword>
<evidence type="ECO:0000259" key="2">
    <source>
        <dbReference type="Pfam" id="PF01266"/>
    </source>
</evidence>
<dbReference type="AlphaFoldDB" id="A0A1H2M2H1"/>